<name>A0ACB9PJP6_BAUVA</name>
<dbReference type="Proteomes" id="UP000828941">
    <property type="component" value="Chromosome 4"/>
</dbReference>
<evidence type="ECO:0000313" key="2">
    <source>
        <dbReference type="Proteomes" id="UP000828941"/>
    </source>
</evidence>
<protein>
    <submittedName>
        <fullName evidence="1">Uncharacterized protein</fullName>
    </submittedName>
</protein>
<evidence type="ECO:0000313" key="1">
    <source>
        <dbReference type="EMBL" id="KAI4348666.1"/>
    </source>
</evidence>
<proteinExistence type="predicted"/>
<organism evidence="1 2">
    <name type="scientific">Bauhinia variegata</name>
    <name type="common">Purple orchid tree</name>
    <name type="synonym">Phanera variegata</name>
    <dbReference type="NCBI Taxonomy" id="167791"/>
    <lineage>
        <taxon>Eukaryota</taxon>
        <taxon>Viridiplantae</taxon>
        <taxon>Streptophyta</taxon>
        <taxon>Embryophyta</taxon>
        <taxon>Tracheophyta</taxon>
        <taxon>Spermatophyta</taxon>
        <taxon>Magnoliopsida</taxon>
        <taxon>eudicotyledons</taxon>
        <taxon>Gunneridae</taxon>
        <taxon>Pentapetalae</taxon>
        <taxon>rosids</taxon>
        <taxon>fabids</taxon>
        <taxon>Fabales</taxon>
        <taxon>Fabaceae</taxon>
        <taxon>Cercidoideae</taxon>
        <taxon>Cercideae</taxon>
        <taxon>Bauhiniinae</taxon>
        <taxon>Bauhinia</taxon>
    </lineage>
</organism>
<sequence length="100" mass="11561">MIIAYTIQIAARYEQRKLVNSISAQDYPSNNVRLTSSKLMWNDSLYSSLHLFCDNIFNTEISYQKSHPSFDTSIQQKSSIYSKLKECIQISGLLKCENRT</sequence>
<comment type="caution">
    <text evidence="1">The sequence shown here is derived from an EMBL/GenBank/DDBJ whole genome shotgun (WGS) entry which is preliminary data.</text>
</comment>
<reference evidence="1 2" key="1">
    <citation type="journal article" date="2022" name="DNA Res.">
        <title>Chromosomal-level genome assembly of the orchid tree Bauhinia variegata (Leguminosae; Cercidoideae) supports the allotetraploid origin hypothesis of Bauhinia.</title>
        <authorList>
            <person name="Zhong Y."/>
            <person name="Chen Y."/>
            <person name="Zheng D."/>
            <person name="Pang J."/>
            <person name="Liu Y."/>
            <person name="Luo S."/>
            <person name="Meng S."/>
            <person name="Qian L."/>
            <person name="Wei D."/>
            <person name="Dai S."/>
            <person name="Zhou R."/>
        </authorList>
    </citation>
    <scope>NUCLEOTIDE SEQUENCE [LARGE SCALE GENOMIC DNA]</scope>
    <source>
        <strain evidence="1">BV-YZ2020</strain>
    </source>
</reference>
<accession>A0ACB9PJP6</accession>
<gene>
    <name evidence="1" type="ORF">L6164_009364</name>
</gene>
<keyword evidence="2" id="KW-1185">Reference proteome</keyword>
<dbReference type="EMBL" id="CM039429">
    <property type="protein sequence ID" value="KAI4348666.1"/>
    <property type="molecule type" value="Genomic_DNA"/>
</dbReference>